<dbReference type="InterPro" id="IPR010836">
    <property type="entry name" value="SapC"/>
</dbReference>
<dbReference type="KEGG" id="smai:EXU30_15725"/>
<dbReference type="Proteomes" id="UP000291106">
    <property type="component" value="Chromosome"/>
</dbReference>
<dbReference type="Pfam" id="PF07277">
    <property type="entry name" value="SapC"/>
    <property type="match status" value="1"/>
</dbReference>
<organism evidence="1 2">
    <name type="scientific">Shewanella maritima</name>
    <dbReference type="NCBI Taxonomy" id="2520507"/>
    <lineage>
        <taxon>Bacteria</taxon>
        <taxon>Pseudomonadati</taxon>
        <taxon>Pseudomonadota</taxon>
        <taxon>Gammaproteobacteria</taxon>
        <taxon>Alteromonadales</taxon>
        <taxon>Shewanellaceae</taxon>
        <taxon>Shewanella</taxon>
    </lineage>
</organism>
<name>A0A411PK88_9GAMM</name>
<dbReference type="OrthoDB" id="9806524at2"/>
<proteinExistence type="predicted"/>
<dbReference type="AlphaFoldDB" id="A0A411PK88"/>
<keyword evidence="2" id="KW-1185">Reference proteome</keyword>
<accession>A0A411PK88</accession>
<sequence length="232" mass="26078">MANQITLLDHAKHGELKITNTDFAHVADQHIVPISLHEISRAAIEYPVVFVKNAESGEFQSVVMLGLKPGQNLSVKDGKWQGLYVPAVIRDYPLGLVLNPEVKDKVWIGIREEAKEVSKDEGQPLFEGEKETPFLEARKKALIEHFEQDQATRNILGFLGEKELLKSQAITVEVNGEKRNINGLYIIDEAKLNDLSDEDFLELRKRGLLAPIYGHLTSMNQINRLARTEAMG</sequence>
<evidence type="ECO:0000313" key="1">
    <source>
        <dbReference type="EMBL" id="QBF83969.1"/>
    </source>
</evidence>
<dbReference type="EMBL" id="CP036200">
    <property type="protein sequence ID" value="QBF83969.1"/>
    <property type="molecule type" value="Genomic_DNA"/>
</dbReference>
<gene>
    <name evidence="1" type="ORF">EXU30_15725</name>
</gene>
<reference evidence="1 2" key="1">
    <citation type="submission" date="2019-02" db="EMBL/GenBank/DDBJ databases">
        <title>Shewanella sp. D4-2 isolated from Dokdo Island.</title>
        <authorList>
            <person name="Baek K."/>
        </authorList>
    </citation>
    <scope>NUCLEOTIDE SEQUENCE [LARGE SCALE GENOMIC DNA]</scope>
    <source>
        <strain evidence="1 2">D4-2</strain>
    </source>
</reference>
<dbReference type="RefSeq" id="WP_130601611.1">
    <property type="nucleotide sequence ID" value="NZ_CP036200.1"/>
</dbReference>
<protein>
    <submittedName>
        <fullName evidence="1">Multidrug transporter</fullName>
    </submittedName>
</protein>
<evidence type="ECO:0000313" key="2">
    <source>
        <dbReference type="Proteomes" id="UP000291106"/>
    </source>
</evidence>